<protein>
    <submittedName>
        <fullName evidence="1">GNAT family N-acetyltransferase</fullName>
    </submittedName>
</protein>
<evidence type="ECO:0000313" key="2">
    <source>
        <dbReference type="Proteomes" id="UP000606193"/>
    </source>
</evidence>
<dbReference type="EMBL" id="JACRSX010000003">
    <property type="protein sequence ID" value="MBC8561939.1"/>
    <property type="molecule type" value="Genomic_DNA"/>
</dbReference>
<dbReference type="Proteomes" id="UP000606193">
    <property type="component" value="Unassembled WGS sequence"/>
</dbReference>
<gene>
    <name evidence="1" type="ORF">H8704_04715</name>
</gene>
<keyword evidence="2" id="KW-1185">Reference proteome</keyword>
<comment type="caution">
    <text evidence="1">The sequence shown here is derived from an EMBL/GenBank/DDBJ whole genome shotgun (WGS) entry which is preliminary data.</text>
</comment>
<proteinExistence type="predicted"/>
<evidence type="ECO:0000313" key="1">
    <source>
        <dbReference type="EMBL" id="MBC8561939.1"/>
    </source>
</evidence>
<sequence length="68" mass="8095">MYGYYVEHTAITYEYDVPALFDFQDRIRHTLEKYPYLVAQKEDHIIGYAYASAYKNLRKTCDLPVPLL</sequence>
<accession>A0ABR7N0C6</accession>
<name>A0ABR7N0C6_9FIRM</name>
<dbReference type="Gene3D" id="3.40.630.30">
    <property type="match status" value="1"/>
</dbReference>
<organism evidence="1 2">
    <name type="scientific">Jutongia huaianensis</name>
    <dbReference type="NCBI Taxonomy" id="2763668"/>
    <lineage>
        <taxon>Bacteria</taxon>
        <taxon>Bacillati</taxon>
        <taxon>Bacillota</taxon>
        <taxon>Clostridia</taxon>
        <taxon>Lachnospirales</taxon>
        <taxon>Lachnospiraceae</taxon>
        <taxon>Jutongia</taxon>
    </lineage>
</organism>
<reference evidence="1 2" key="1">
    <citation type="submission" date="2020-08" db="EMBL/GenBank/DDBJ databases">
        <title>Genome public.</title>
        <authorList>
            <person name="Liu C."/>
            <person name="Sun Q."/>
        </authorList>
    </citation>
    <scope>NUCLEOTIDE SEQUENCE [LARGE SCALE GENOMIC DNA]</scope>
    <source>
        <strain evidence="1 2">NSJ-37</strain>
    </source>
</reference>